<accession>A0A2T7UE45</accession>
<dbReference type="NCBIfam" id="TIGR00666">
    <property type="entry name" value="PBP4"/>
    <property type="match status" value="1"/>
</dbReference>
<dbReference type="GO" id="GO:0000270">
    <property type="term" value="P:peptidoglycan metabolic process"/>
    <property type="evidence" value="ECO:0007669"/>
    <property type="project" value="TreeGrafter"/>
</dbReference>
<comment type="similarity">
    <text evidence="1">Belongs to the peptidase S13 family.</text>
</comment>
<dbReference type="GO" id="GO:0006508">
    <property type="term" value="P:proteolysis"/>
    <property type="evidence" value="ECO:0007669"/>
    <property type="project" value="InterPro"/>
</dbReference>
<gene>
    <name evidence="3" type="ORF">H663_009560</name>
</gene>
<dbReference type="InterPro" id="IPR012338">
    <property type="entry name" value="Beta-lactam/transpept-like"/>
</dbReference>
<dbReference type="STRING" id="1293045.H663_01375"/>
<comment type="caution">
    <text evidence="3">The sequence shown here is derived from an EMBL/GenBank/DDBJ whole genome shotgun (WGS) entry which is preliminary data.</text>
</comment>
<dbReference type="Proteomes" id="UP000037507">
    <property type="component" value="Unassembled WGS sequence"/>
</dbReference>
<dbReference type="EMBL" id="LFYT02000009">
    <property type="protein sequence ID" value="PVE42977.1"/>
    <property type="molecule type" value="Genomic_DNA"/>
</dbReference>
<dbReference type="SUPFAM" id="SSF56601">
    <property type="entry name" value="beta-lactamase/transpeptidase-like"/>
    <property type="match status" value="1"/>
</dbReference>
<name>A0A2T7UE45_9BURK</name>
<keyword evidence="4" id="KW-1185">Reference proteome</keyword>
<dbReference type="Gene3D" id="3.50.80.20">
    <property type="entry name" value="D-Ala-D-Ala carboxypeptidase C, peptidase S13"/>
    <property type="match status" value="1"/>
</dbReference>
<evidence type="ECO:0000256" key="2">
    <source>
        <dbReference type="ARBA" id="ARBA00022801"/>
    </source>
</evidence>
<protein>
    <submittedName>
        <fullName evidence="3">D-alanyl-D-alanine carboxypeptidase/D-alanyl-D-alanine-endopeptidase</fullName>
    </submittedName>
</protein>
<dbReference type="PRINTS" id="PR00922">
    <property type="entry name" value="DADACBPTASE3"/>
</dbReference>
<dbReference type="PANTHER" id="PTHR30023:SF0">
    <property type="entry name" value="PENICILLIN-SENSITIVE CARBOXYPEPTIDASE A"/>
    <property type="match status" value="1"/>
</dbReference>
<dbReference type="Gene3D" id="3.40.710.10">
    <property type="entry name" value="DD-peptidase/beta-lactamase superfamily"/>
    <property type="match status" value="1"/>
</dbReference>
<keyword evidence="3" id="KW-0645">Protease</keyword>
<evidence type="ECO:0000313" key="3">
    <source>
        <dbReference type="EMBL" id="PVE42977.1"/>
    </source>
</evidence>
<organism evidence="3 4">
    <name type="scientific">Limnohabitans planktonicus II-D5</name>
    <dbReference type="NCBI Taxonomy" id="1293045"/>
    <lineage>
        <taxon>Bacteria</taxon>
        <taxon>Pseudomonadati</taxon>
        <taxon>Pseudomonadota</taxon>
        <taxon>Betaproteobacteria</taxon>
        <taxon>Burkholderiales</taxon>
        <taxon>Comamonadaceae</taxon>
        <taxon>Limnohabitans</taxon>
    </lineage>
</organism>
<dbReference type="PANTHER" id="PTHR30023">
    <property type="entry name" value="D-ALANYL-D-ALANINE CARBOXYPEPTIDASE"/>
    <property type="match status" value="1"/>
</dbReference>
<evidence type="ECO:0000256" key="1">
    <source>
        <dbReference type="ARBA" id="ARBA00006096"/>
    </source>
</evidence>
<dbReference type="OrthoDB" id="9802627at2"/>
<evidence type="ECO:0000313" key="4">
    <source>
        <dbReference type="Proteomes" id="UP000037507"/>
    </source>
</evidence>
<dbReference type="Pfam" id="PF02113">
    <property type="entry name" value="Peptidase_S13"/>
    <property type="match status" value="1"/>
</dbReference>
<dbReference type="InterPro" id="IPR000667">
    <property type="entry name" value="Peptidase_S13"/>
</dbReference>
<keyword evidence="2" id="KW-0378">Hydrolase</keyword>
<proteinExistence type="inferred from homology"/>
<sequence length="538" mass="58004">MLFCLSAHHPHARKPTPGRCWQPVRAAWLALGLSLCALWTHAAQETSPIPSRTHRTAAPHHLPPAVLQALRQAQVPPSAISVQVSPISAPSMVAVSAPGPTPDLPRLAHRAAETMNPASVMKLITTYAGLSLLGPQYVWRNRVYTDGPVQAGVLHGNLILRGSGDPKLVVERLQDWMAQINAAGVREVRGDILLDRSVFDVSPRSEPFDDEPLRPYNVSPDGLLLNFKAVIYTFSPDVAAGLVRVRYEPPLAGFEVPQELPLSTGPCNDWRRQLQADFSQSQAARFAGTYAASCGERSWPVAFAAPEAYAPQLILALWLASGGRLTGQVRDGTVPARARLLLEAPSLPLTEVMADINKLSNNVMAQQLFLTLSSNLGAPGRFEASRLRVLRWWRSEFAGLPEPVLDNGSGLSRIERSTAQALTALLHAASASPHAQAFQNSLAIAGVDGTAARLRERQPNSPVIGQAWLKTGSLRDVASVAGYVQGQSGQRYSVVAIINHPNANQARPALDALLEWAVRDTNNPATASNALRPARIKP</sequence>
<keyword evidence="3" id="KW-0121">Carboxypeptidase</keyword>
<dbReference type="GO" id="GO:0004185">
    <property type="term" value="F:serine-type carboxypeptidase activity"/>
    <property type="evidence" value="ECO:0007669"/>
    <property type="project" value="InterPro"/>
</dbReference>
<reference evidence="3" key="1">
    <citation type="submission" date="2017-04" db="EMBL/GenBank/DDBJ databases">
        <title>Unexpected and diverse lifestyles within the genus Limnohabitans.</title>
        <authorList>
            <person name="Kasalicky V."/>
            <person name="Mehrshad M."/>
            <person name="Andrei S.-A."/>
            <person name="Salcher M."/>
            <person name="Kratochvilova H."/>
            <person name="Simek K."/>
            <person name="Ghai R."/>
        </authorList>
    </citation>
    <scope>NUCLEOTIDE SEQUENCE [LARGE SCALE GENOMIC DNA]</scope>
    <source>
        <strain evidence="3">II-D5</strain>
    </source>
</reference>
<dbReference type="AlphaFoldDB" id="A0A2T7UE45"/>